<dbReference type="OMA" id="GSIFEWT"/>
<dbReference type="InterPro" id="IPR015943">
    <property type="entry name" value="WD40/YVTN_repeat-like_dom_sf"/>
</dbReference>
<evidence type="ECO:0000256" key="1">
    <source>
        <dbReference type="PROSITE-ProRule" id="PRU00221"/>
    </source>
</evidence>
<dbReference type="RefSeq" id="XP_004031098.1">
    <property type="nucleotide sequence ID" value="XM_004031050.1"/>
</dbReference>
<keyword evidence="4" id="KW-1185">Reference proteome</keyword>
<dbReference type="PANTHER" id="PTHR32215">
    <property type="entry name" value="CILIA- AND FLAGELLA-ASSOCIATED PROTEIN 57"/>
    <property type="match status" value="1"/>
</dbReference>
<dbReference type="PROSITE" id="PS50294">
    <property type="entry name" value="WD_REPEATS_REGION"/>
    <property type="match status" value="1"/>
</dbReference>
<name>G0QY36_ICHMU</name>
<dbReference type="InterPro" id="IPR036322">
    <property type="entry name" value="WD40_repeat_dom_sf"/>
</dbReference>
<reference evidence="3 4" key="1">
    <citation type="submission" date="2011-07" db="EMBL/GenBank/DDBJ databases">
        <authorList>
            <person name="Coyne R."/>
            <person name="Brami D."/>
            <person name="Johnson J."/>
            <person name="Hostetler J."/>
            <person name="Hannick L."/>
            <person name="Clark T."/>
            <person name="Cassidy-Hanley D."/>
            <person name="Inman J."/>
        </authorList>
    </citation>
    <scope>NUCLEOTIDE SEQUENCE [LARGE SCALE GENOMIC DNA]</scope>
    <source>
        <strain evidence="3 4">G5</strain>
    </source>
</reference>
<dbReference type="OrthoDB" id="10251741at2759"/>
<dbReference type="InParanoid" id="G0QY36"/>
<dbReference type="Proteomes" id="UP000008983">
    <property type="component" value="Unassembled WGS sequence"/>
</dbReference>
<evidence type="ECO:0000313" key="3">
    <source>
        <dbReference type="EMBL" id="EGR29862.1"/>
    </source>
</evidence>
<protein>
    <submittedName>
        <fullName evidence="3">WD repeat protein</fullName>
        <ecNumber evidence="3">3.1.21.3</ecNumber>
    </submittedName>
</protein>
<organism evidence="3 4">
    <name type="scientific">Ichthyophthirius multifiliis</name>
    <name type="common">White spot disease agent</name>
    <name type="synonym">Ich</name>
    <dbReference type="NCBI Taxonomy" id="5932"/>
    <lineage>
        <taxon>Eukaryota</taxon>
        <taxon>Sar</taxon>
        <taxon>Alveolata</taxon>
        <taxon>Ciliophora</taxon>
        <taxon>Intramacronucleata</taxon>
        <taxon>Oligohymenophorea</taxon>
        <taxon>Hymenostomatida</taxon>
        <taxon>Ophryoglenina</taxon>
        <taxon>Ichthyophthirius</taxon>
    </lineage>
</organism>
<dbReference type="PANTHER" id="PTHR32215:SF0">
    <property type="entry name" value="CILIA- AND FLAGELLA-ASSOCIATED PROTEIN 57"/>
    <property type="match status" value="1"/>
</dbReference>
<sequence length="1403" mass="165271">MKNQQIKPYQQQQEHKKKIDDQRVKLDLLHSFGSSFYNGYKNALGIMEEDGYNLLFPVGKYIGIKPHDKNDMVFLRLTENLEKIICLTISPNKKFVAVCERLKQDEESFKRFPQVSVYNIKSNTIKANLQNEKKQFSYPDTQTEAFIAMCFSHDSRFLACLTDSPEYKLVFIDLLANKKDIAGLILKIPITKVTISPKDNHQVAISGINCFKILRVQEGSFAYVSENIKRLPQNQTFTDHIWFDEKKIALSNDKGEIYIIQENEVKQYIESGFQIEGLGINCMVAFTKGLIIGSDNGVFALWLKNENLSDENNEDDFNIIYIRSWSSDRGQCVLSIQITQAEDLMAVSFKSNDIATFDLTKLLPQVPESIESLKQNINYMEKKLKFDYVFGGFHLGPISCMDVCLQRPLIVTCSQKDSTIRIWNYVNFRCELARKFITDNNEKSPLLSVAFHPSGYYLAAGFIDKFRVYHVLKDELKLFKEYPVKNATLLRFSSGGQYLAVAYLMSKNQSNQYCINIYNSYSIQIIVTLNGPPSQVTEIIWGPFDEFILSISIDGTVYRCKQFKIQFQNNNQQNQLDKGIVYGYMDQNELEQKEKLSQQYGNNTILYGQQIQDMDFELKNYKITQFCFLQSFYNYYGIIAGTNQGAIKVKKKIQQQQQQIKVFGHHFSSIPYETIQAHCGQVTQIKTSPDGRYIFSGGEDGAIFIFQVINNIQIKYEIKQKRCKKQYIKVIINKQNPRALVVDEHLADVIMVYKNEIEGYVQEQEKIQAEYKDFKQRMNENLQEERSIMEFKMQKIKEQYENELVKQKKIYDELNYNKQVVEQDYKIVIQTLEEKHLKGVEELEGLYEKKLGFENEKYMQQEMEMKEEALKFERTIKELQKKHDNNINMLKTEFNQNFHKAQKVYENMKLTADDVKKLYEEKLSQQEEEHEIEVRQILENNQKECNDLKGKFQELKNKSKKINTQLEEIQEQNINLKKTQEDKDNQINSLKSKLKEQISQNELLRSEFKSLEEIHKKKEKKIQDYKYKISDLQKSKHVLSFRTTEMRKSLEPKESQIEKLKEELFKLEGEFEEMLQVAQKSNEELKKMQITVENLKKNLKSQIEQTKSKDQYIRQIIMDIYNCVEKKDRKEWADEMKRFYQIYVLDTQKDKELKQSINDEQGQIEMQKQVQYLEKSIYQLDKASIKLTLRRDKEIYKKTKENTELINEINEMRKNNQKQQAEIQNLLIQLDNNKKENNNFKNEIKRIKSQLLKKQKEFNMFEENNTQNKVLNPFFESSLDKQQPFNNTSCKFQPANTLPVLKKMNKLDDNSKSQGKIIKGLNFDIKTLNTFDKAKMMETVTDLELIKQKLASIEKQYKGLQNKVKKHLNDYKCGDFQLENEINKSNFNNSLFDNHLFDSQVQN</sequence>
<dbReference type="EMBL" id="GL984098">
    <property type="protein sequence ID" value="EGR29862.1"/>
    <property type="molecule type" value="Genomic_DNA"/>
</dbReference>
<dbReference type="InterPro" id="IPR001680">
    <property type="entry name" value="WD40_rpt"/>
</dbReference>
<feature type="coiled-coil region" evidence="2">
    <location>
        <begin position="1343"/>
        <end position="1370"/>
    </location>
</feature>
<feature type="coiled-coil region" evidence="2">
    <location>
        <begin position="750"/>
        <end position="817"/>
    </location>
</feature>
<dbReference type="GO" id="GO:0009035">
    <property type="term" value="F:type I site-specific deoxyribonuclease activity"/>
    <property type="evidence" value="ECO:0007669"/>
    <property type="project" value="UniProtKB-EC"/>
</dbReference>
<dbReference type="eggNOG" id="ENOG502RXYP">
    <property type="taxonomic scope" value="Eukaryota"/>
</dbReference>
<proteinExistence type="predicted"/>
<dbReference type="GeneID" id="14905972"/>
<dbReference type="SMART" id="SM00320">
    <property type="entry name" value="WD40"/>
    <property type="match status" value="4"/>
</dbReference>
<dbReference type="Gene3D" id="2.130.10.10">
    <property type="entry name" value="YVTN repeat-like/Quinoprotein amine dehydrogenase"/>
    <property type="match status" value="2"/>
</dbReference>
<keyword evidence="2" id="KW-0175">Coiled coil</keyword>
<keyword evidence="1" id="KW-0853">WD repeat</keyword>
<gene>
    <name evidence="3" type="ORF">IMG5_147050</name>
</gene>
<evidence type="ECO:0000313" key="4">
    <source>
        <dbReference type="Proteomes" id="UP000008983"/>
    </source>
</evidence>
<dbReference type="EC" id="3.1.21.3" evidence="3"/>
<dbReference type="SUPFAM" id="SSF50978">
    <property type="entry name" value="WD40 repeat-like"/>
    <property type="match status" value="2"/>
</dbReference>
<feature type="coiled-coil region" evidence="2">
    <location>
        <begin position="1195"/>
        <end position="1264"/>
    </location>
</feature>
<evidence type="ECO:0000256" key="2">
    <source>
        <dbReference type="SAM" id="Coils"/>
    </source>
</evidence>
<dbReference type="Pfam" id="PF00400">
    <property type="entry name" value="WD40"/>
    <property type="match status" value="2"/>
</dbReference>
<dbReference type="InterPro" id="IPR052993">
    <property type="entry name" value="CFA-57"/>
</dbReference>
<feature type="repeat" description="WD" evidence="1">
    <location>
        <begin position="675"/>
        <end position="708"/>
    </location>
</feature>
<accession>G0QY36</accession>
<dbReference type="PROSITE" id="PS50082">
    <property type="entry name" value="WD_REPEATS_2"/>
    <property type="match status" value="1"/>
</dbReference>
<feature type="coiled-coil region" evidence="2">
    <location>
        <begin position="916"/>
        <end position="1105"/>
    </location>
</feature>
<keyword evidence="3" id="KW-0378">Hydrolase</keyword>